<feature type="compositionally biased region" description="Basic residues" evidence="2">
    <location>
        <begin position="151"/>
        <end position="162"/>
    </location>
</feature>
<feature type="region of interest" description="Disordered" evidence="2">
    <location>
        <begin position="129"/>
        <end position="292"/>
    </location>
</feature>
<sequence>MSVETLCDLTCFSSRSSELYGEYGFETAFDSEIMRKSKNYSYSGTLQIMALASVLGVPIETVYPDQNHKLLPVYQNIFRPRQLINPTSSEVVRILWTNTLGWPDRSNEFVVNHFVPLFNLNDKVFDKPQSSSVTGKVEAQAQTENPWNVVTRKRKPSTKHSAKIQDSGSTKKSQGHLKPQRATSYAKQKNLKREKIKPQPLEELAHCRKKRKTRQQERYQLQRDGIVTGDSDSDGTMNCGEKEAERQTKKPQENKTSPTRKRANTTHVPESDTTLSAKRKRLHSQGTPSSAYIPSNAAVSFIEDHSALSFPGASRPFYQRQNKTTSANMKRTRQHEQQPVIRDETKDIGMQWSRVKGSLEENIRDIERELLTCKNLRRRAERLATVDVGRELQRRVLLETSAATNIYQKTKASILNEEETTYSCPVHTYEKLSKKLNIVQIYIDQKAYLMEGKNTDIEKVVDIISRRLKKINDNAVKGIVKAKLTDSFADILQTLDSKRDRDILEAIIAKITSVESVVSIKGAQFKGSISKHRATLNTNLKTFKDIKVNSQAVRNDMTVAQQHSYVQRKIKKLKEDNMNSIAKGRGQKLKCEEFPELAGYIEFPFGEGDRILRGGGGSPSSGSKID</sequence>
<evidence type="ECO:0000256" key="2">
    <source>
        <dbReference type="SAM" id="MobiDB-lite"/>
    </source>
</evidence>
<organism evidence="3 4">
    <name type="scientific">Acropora cervicornis</name>
    <name type="common">Staghorn coral</name>
    <dbReference type="NCBI Taxonomy" id="6130"/>
    <lineage>
        <taxon>Eukaryota</taxon>
        <taxon>Metazoa</taxon>
        <taxon>Cnidaria</taxon>
        <taxon>Anthozoa</taxon>
        <taxon>Hexacorallia</taxon>
        <taxon>Scleractinia</taxon>
        <taxon>Astrocoeniina</taxon>
        <taxon>Acroporidae</taxon>
        <taxon>Acropora</taxon>
    </lineage>
</organism>
<protein>
    <submittedName>
        <fullName evidence="3">Uncharacterized protein</fullName>
    </submittedName>
</protein>
<keyword evidence="4" id="KW-1185">Reference proteome</keyword>
<gene>
    <name evidence="3" type="ORF">P5673_022387</name>
</gene>
<feature type="compositionally biased region" description="Polar residues" evidence="2">
    <location>
        <begin position="129"/>
        <end position="148"/>
    </location>
</feature>
<name>A0AAD9Q7J8_ACRCE</name>
<accession>A0AAD9Q7J8</accession>
<proteinExistence type="predicted"/>
<keyword evidence="1" id="KW-0175">Coiled coil</keyword>
<evidence type="ECO:0000313" key="3">
    <source>
        <dbReference type="EMBL" id="KAK2555790.1"/>
    </source>
</evidence>
<evidence type="ECO:0000256" key="1">
    <source>
        <dbReference type="SAM" id="Coils"/>
    </source>
</evidence>
<reference evidence="3" key="1">
    <citation type="journal article" date="2023" name="G3 (Bethesda)">
        <title>Whole genome assembly and annotation of the endangered Caribbean coral Acropora cervicornis.</title>
        <authorList>
            <person name="Selwyn J.D."/>
            <person name="Vollmer S.V."/>
        </authorList>
    </citation>
    <scope>NUCLEOTIDE SEQUENCE</scope>
    <source>
        <strain evidence="3">K2</strain>
    </source>
</reference>
<comment type="caution">
    <text evidence="3">The sequence shown here is derived from an EMBL/GenBank/DDBJ whole genome shotgun (WGS) entry which is preliminary data.</text>
</comment>
<feature type="compositionally biased region" description="Basic and acidic residues" evidence="2">
    <location>
        <begin position="240"/>
        <end position="253"/>
    </location>
</feature>
<dbReference type="AlphaFoldDB" id="A0AAD9Q7J8"/>
<feature type="coiled-coil region" evidence="1">
    <location>
        <begin position="356"/>
        <end position="383"/>
    </location>
</feature>
<evidence type="ECO:0000313" key="4">
    <source>
        <dbReference type="Proteomes" id="UP001249851"/>
    </source>
</evidence>
<dbReference type="Proteomes" id="UP001249851">
    <property type="component" value="Unassembled WGS sequence"/>
</dbReference>
<dbReference type="EMBL" id="JARQWQ010000060">
    <property type="protein sequence ID" value="KAK2555790.1"/>
    <property type="molecule type" value="Genomic_DNA"/>
</dbReference>
<feature type="compositionally biased region" description="Polar residues" evidence="2">
    <location>
        <begin position="265"/>
        <end position="276"/>
    </location>
</feature>
<reference evidence="3" key="2">
    <citation type="journal article" date="2023" name="Science">
        <title>Genomic signatures of disease resistance in endangered staghorn corals.</title>
        <authorList>
            <person name="Vollmer S.V."/>
            <person name="Selwyn J.D."/>
            <person name="Despard B.A."/>
            <person name="Roesel C.L."/>
        </authorList>
    </citation>
    <scope>NUCLEOTIDE SEQUENCE</scope>
    <source>
        <strain evidence="3">K2</strain>
    </source>
</reference>